<accession>A0ACC3CYX7</accession>
<evidence type="ECO:0000313" key="1">
    <source>
        <dbReference type="EMBL" id="KAK3059385.1"/>
    </source>
</evidence>
<keyword evidence="2" id="KW-1185">Reference proteome</keyword>
<name>A0ACC3CYX7_9PEZI</name>
<sequence length="192" mass="20951">MNEPRLAGLPMVLETPIDVPAPGQEADAAQAAAGAEQENQSDAEEEEAEAQSQGAKKGKKTTAPKKTIEDKGIWAREIKMLESLVGMDVESEGFRKMERELQEQGRAERERIQDQIDRKAAKDQEKAEKEAKKASKGQKKKGPEKGQSKLAFGREKRNGDAVTNGKAKTKGKQKETAQASSDESRSELSESA</sequence>
<proteinExistence type="predicted"/>
<dbReference type="EMBL" id="JAWDJW010009460">
    <property type="protein sequence ID" value="KAK3059385.1"/>
    <property type="molecule type" value="Genomic_DNA"/>
</dbReference>
<evidence type="ECO:0000313" key="2">
    <source>
        <dbReference type="Proteomes" id="UP001186974"/>
    </source>
</evidence>
<dbReference type="Proteomes" id="UP001186974">
    <property type="component" value="Unassembled WGS sequence"/>
</dbReference>
<reference evidence="1" key="1">
    <citation type="submission" date="2024-09" db="EMBL/GenBank/DDBJ databases">
        <title>Black Yeasts Isolated from many extreme environments.</title>
        <authorList>
            <person name="Coleine C."/>
            <person name="Stajich J.E."/>
            <person name="Selbmann L."/>
        </authorList>
    </citation>
    <scope>NUCLEOTIDE SEQUENCE</scope>
    <source>
        <strain evidence="1">CCFEE 5737</strain>
    </source>
</reference>
<protein>
    <submittedName>
        <fullName evidence="1">Uncharacterized protein</fullName>
    </submittedName>
</protein>
<comment type="caution">
    <text evidence="1">The sequence shown here is derived from an EMBL/GenBank/DDBJ whole genome shotgun (WGS) entry which is preliminary data.</text>
</comment>
<gene>
    <name evidence="1" type="ORF">LTS18_010995</name>
</gene>
<organism evidence="1 2">
    <name type="scientific">Coniosporium uncinatum</name>
    <dbReference type="NCBI Taxonomy" id="93489"/>
    <lineage>
        <taxon>Eukaryota</taxon>
        <taxon>Fungi</taxon>
        <taxon>Dikarya</taxon>
        <taxon>Ascomycota</taxon>
        <taxon>Pezizomycotina</taxon>
        <taxon>Dothideomycetes</taxon>
        <taxon>Dothideomycetes incertae sedis</taxon>
        <taxon>Coniosporium</taxon>
    </lineage>
</organism>